<dbReference type="AlphaFoldDB" id="A0A1B8PVK3"/>
<evidence type="ECO:0000313" key="2">
    <source>
        <dbReference type="Proteomes" id="UP000092607"/>
    </source>
</evidence>
<organism evidence="1 2">
    <name type="scientific">Moraxella lacunata</name>
    <dbReference type="NCBI Taxonomy" id="477"/>
    <lineage>
        <taxon>Bacteria</taxon>
        <taxon>Pseudomonadati</taxon>
        <taxon>Pseudomonadota</taxon>
        <taxon>Gammaproteobacteria</taxon>
        <taxon>Moraxellales</taxon>
        <taxon>Moraxellaceae</taxon>
        <taxon>Moraxella</taxon>
    </lineage>
</organism>
<protein>
    <submittedName>
        <fullName evidence="1">Uncharacterized protein</fullName>
    </submittedName>
</protein>
<evidence type="ECO:0000313" key="1">
    <source>
        <dbReference type="EMBL" id="OBX59423.1"/>
    </source>
</evidence>
<dbReference type="Proteomes" id="UP000092607">
    <property type="component" value="Unassembled WGS sequence"/>
</dbReference>
<comment type="caution">
    <text evidence="1">The sequence shown here is derived from an EMBL/GenBank/DDBJ whole genome shotgun (WGS) entry which is preliminary data.</text>
</comment>
<dbReference type="EMBL" id="LZMS01000110">
    <property type="protein sequence ID" value="OBX59423.1"/>
    <property type="molecule type" value="Genomic_DNA"/>
</dbReference>
<name>A0A1B8PVK3_MORLA</name>
<sequence>MQNIDLDYERYKDFDFSGATPTKNSQILQARARKKAHDDLSSFFDSDVQEVIKQHNTPKDRERLNTMIRVLFAT</sequence>
<gene>
    <name evidence="1" type="ORF">A9309_11425</name>
</gene>
<accession>A0A1B8PVK3</accession>
<proteinExistence type="predicted"/>
<reference evidence="1 2" key="1">
    <citation type="submission" date="2016-06" db="EMBL/GenBank/DDBJ databases">
        <title>Draft genome of Moraxella lacunata CCUG 57757A.</title>
        <authorList>
            <person name="Salva-Serra F."/>
            <person name="Engstrom-Jakobsson H."/>
            <person name="Thorell K."/>
            <person name="Gonzales-Siles L."/>
            <person name="Karlsson R."/>
            <person name="Boulund F."/>
            <person name="Engstrand L."/>
            <person name="Kristiansson E."/>
            <person name="Moore E."/>
        </authorList>
    </citation>
    <scope>NUCLEOTIDE SEQUENCE [LARGE SCALE GENOMIC DNA]</scope>
    <source>
        <strain evidence="1 2">CCUG 57757A</strain>
    </source>
</reference>
<dbReference type="OrthoDB" id="6648570at2"/>
<dbReference type="RefSeq" id="WP_065256014.1">
    <property type="nucleotide sequence ID" value="NZ_JARDJM010000021.1"/>
</dbReference>